<feature type="transmembrane region" description="Helical" evidence="1">
    <location>
        <begin position="89"/>
        <end position="115"/>
    </location>
</feature>
<keyword evidence="1" id="KW-1133">Transmembrane helix</keyword>
<dbReference type="RefSeq" id="WP_169488420.1">
    <property type="nucleotide sequence ID" value="NZ_JABBGJ010000031.1"/>
</dbReference>
<accession>A0A848IP86</accession>
<comment type="caution">
    <text evidence="2">The sequence shown here is derived from an EMBL/GenBank/DDBJ whole genome shotgun (WGS) entry which is preliminary data.</text>
</comment>
<reference evidence="2 3" key="1">
    <citation type="submission" date="2020-04" db="EMBL/GenBank/DDBJ databases">
        <title>Paraburkholderia sp. RP-4-7 isolated from soil.</title>
        <authorList>
            <person name="Dahal R.H."/>
        </authorList>
    </citation>
    <scope>NUCLEOTIDE SEQUENCE [LARGE SCALE GENOMIC DNA]</scope>
    <source>
        <strain evidence="2 3">RP-4-7</strain>
    </source>
</reference>
<proteinExistence type="predicted"/>
<keyword evidence="1" id="KW-0472">Membrane</keyword>
<dbReference type="AlphaFoldDB" id="A0A848IP86"/>
<gene>
    <name evidence="2" type="ORF">HHL24_27105</name>
</gene>
<dbReference type="Proteomes" id="UP000544134">
    <property type="component" value="Unassembled WGS sequence"/>
</dbReference>
<protein>
    <submittedName>
        <fullName evidence="2">Uncharacterized protein</fullName>
    </submittedName>
</protein>
<evidence type="ECO:0000313" key="3">
    <source>
        <dbReference type="Proteomes" id="UP000544134"/>
    </source>
</evidence>
<dbReference type="EMBL" id="JABBGJ010000031">
    <property type="protein sequence ID" value="NMM01594.1"/>
    <property type="molecule type" value="Genomic_DNA"/>
</dbReference>
<evidence type="ECO:0000256" key="1">
    <source>
        <dbReference type="SAM" id="Phobius"/>
    </source>
</evidence>
<keyword evidence="3" id="KW-1185">Reference proteome</keyword>
<sequence length="119" mass="13440">MDLLNDRVYPRQHIEQWLVEQANVTRGSRTWMQALKNAGETTLGGDTYLFERVSDTHYRVHRANAVDVGEVMAVLNQATSSRGERFQMIAMASVAVILCAFGLIGMTVSLVRHFILHSY</sequence>
<name>A0A848IP86_9BURK</name>
<evidence type="ECO:0000313" key="2">
    <source>
        <dbReference type="EMBL" id="NMM01594.1"/>
    </source>
</evidence>
<keyword evidence="1" id="KW-0812">Transmembrane</keyword>
<organism evidence="2 3">
    <name type="scientific">Paraburkholderia polaris</name>
    <dbReference type="NCBI Taxonomy" id="2728848"/>
    <lineage>
        <taxon>Bacteria</taxon>
        <taxon>Pseudomonadati</taxon>
        <taxon>Pseudomonadota</taxon>
        <taxon>Betaproteobacteria</taxon>
        <taxon>Burkholderiales</taxon>
        <taxon>Burkholderiaceae</taxon>
        <taxon>Paraburkholderia</taxon>
    </lineage>
</organism>